<evidence type="ECO:0000313" key="1">
    <source>
        <dbReference type="EMBL" id="MCX8524606.1"/>
    </source>
</evidence>
<name>A0ABT3XTF1_9FLAO</name>
<dbReference type="EMBL" id="JAOVZW010000013">
    <property type="protein sequence ID" value="MCX8524606.1"/>
    <property type="molecule type" value="Genomic_DNA"/>
</dbReference>
<evidence type="ECO:0000313" key="2">
    <source>
        <dbReference type="Proteomes" id="UP001073122"/>
    </source>
</evidence>
<sequence length="48" mass="5840">MRKWDIWEMVIKCDSEIYTDEKTEKKSYFTHLLCDNAIEIHSPYGQKD</sequence>
<keyword evidence="2" id="KW-1185">Reference proteome</keyword>
<proteinExistence type="predicted"/>
<dbReference type="Proteomes" id="UP001073122">
    <property type="component" value="Unassembled WGS sequence"/>
</dbReference>
<accession>A0ABT3XTF1</accession>
<reference evidence="1" key="1">
    <citation type="submission" date="2022-10" db="EMBL/GenBank/DDBJ databases">
        <title>Chryseobacterium sp. nov., a novel bacterial species.</title>
        <authorList>
            <person name="Cao Y."/>
        </authorList>
    </citation>
    <scope>NUCLEOTIDE SEQUENCE</scope>
    <source>
        <strain evidence="1">CCTCC AB2015118</strain>
    </source>
</reference>
<protein>
    <submittedName>
        <fullName evidence="1">Uncharacterized protein</fullName>
    </submittedName>
</protein>
<gene>
    <name evidence="1" type="ORF">OF897_11845</name>
</gene>
<organism evidence="1 2">
    <name type="scientific">Chryseobacterium formosus</name>
    <dbReference type="NCBI Taxonomy" id="1537363"/>
    <lineage>
        <taxon>Bacteria</taxon>
        <taxon>Pseudomonadati</taxon>
        <taxon>Bacteroidota</taxon>
        <taxon>Flavobacteriia</taxon>
        <taxon>Flavobacteriales</taxon>
        <taxon>Weeksellaceae</taxon>
        <taxon>Chryseobacterium group</taxon>
        <taxon>Chryseobacterium</taxon>
    </lineage>
</organism>
<dbReference type="RefSeq" id="WP_267265894.1">
    <property type="nucleotide sequence ID" value="NZ_JAOVZW010000013.1"/>
</dbReference>
<comment type="caution">
    <text evidence="1">The sequence shown here is derived from an EMBL/GenBank/DDBJ whole genome shotgun (WGS) entry which is preliminary data.</text>
</comment>